<dbReference type="Proteomes" id="UP000246702">
    <property type="component" value="Unassembled WGS sequence"/>
</dbReference>
<sequence>MAVGLSLQTRFPFSPLSRLCRFYSAPVSGYFFIVYCLLFFFFFVFFPSLSLSSLLFRFEELSLHRGRIRRSHRGSGCIFRHQWRGIHACIMSDEDEDGDGQHPGWVHILSLGFLEEILTEQVCSYNVYLCVLI</sequence>
<keyword evidence="3" id="KW-1185">Reference proteome</keyword>
<dbReference type="RefSeq" id="XP_025471570.1">
    <property type="nucleotide sequence ID" value="XM_025606659.1"/>
</dbReference>
<feature type="transmembrane region" description="Helical" evidence="1">
    <location>
        <begin position="32"/>
        <end position="56"/>
    </location>
</feature>
<gene>
    <name evidence="2" type="ORF">BO94DRAFT_285083</name>
</gene>
<keyword evidence="1" id="KW-1133">Transmembrane helix</keyword>
<keyword evidence="1" id="KW-0472">Membrane</keyword>
<evidence type="ECO:0000256" key="1">
    <source>
        <dbReference type="SAM" id="Phobius"/>
    </source>
</evidence>
<evidence type="ECO:0000313" key="2">
    <source>
        <dbReference type="EMBL" id="PWY94809.1"/>
    </source>
</evidence>
<protein>
    <submittedName>
        <fullName evidence="2">Uncharacterized protein</fullName>
    </submittedName>
</protein>
<name>A0A317X8E7_9EURO</name>
<reference evidence="2 3" key="1">
    <citation type="submission" date="2016-12" db="EMBL/GenBank/DDBJ databases">
        <title>The genomes of Aspergillus section Nigri reveals drivers in fungal speciation.</title>
        <authorList>
            <consortium name="DOE Joint Genome Institute"/>
            <person name="Vesth T.C."/>
            <person name="Nybo J."/>
            <person name="Theobald S."/>
            <person name="Brandl J."/>
            <person name="Frisvad J.C."/>
            <person name="Nielsen K.F."/>
            <person name="Lyhne E.K."/>
            <person name="Kogle M.E."/>
            <person name="Kuo A."/>
            <person name="Riley R."/>
            <person name="Clum A."/>
            <person name="Nolan M."/>
            <person name="Lipzen A."/>
            <person name="Salamov A."/>
            <person name="Henrissat B."/>
            <person name="Wiebenga A."/>
            <person name="De Vries R.P."/>
            <person name="Grigoriev I.V."/>
            <person name="Mortensen U.H."/>
            <person name="Andersen M.R."/>
            <person name="Baker S.E."/>
        </authorList>
    </citation>
    <scope>NUCLEOTIDE SEQUENCE [LARGE SCALE GENOMIC DNA]</scope>
    <source>
        <strain evidence="2 3">CBS 115572</strain>
    </source>
</reference>
<keyword evidence="1" id="KW-0812">Transmembrane</keyword>
<dbReference type="GeneID" id="37108802"/>
<proteinExistence type="predicted"/>
<dbReference type="AlphaFoldDB" id="A0A317X8E7"/>
<comment type="caution">
    <text evidence="2">The sequence shown here is derived from an EMBL/GenBank/DDBJ whole genome shotgun (WGS) entry which is preliminary data.</text>
</comment>
<accession>A0A317X8E7</accession>
<evidence type="ECO:0000313" key="3">
    <source>
        <dbReference type="Proteomes" id="UP000246702"/>
    </source>
</evidence>
<organism evidence="2 3">
    <name type="scientific">Aspergillus sclerotioniger CBS 115572</name>
    <dbReference type="NCBI Taxonomy" id="1450535"/>
    <lineage>
        <taxon>Eukaryota</taxon>
        <taxon>Fungi</taxon>
        <taxon>Dikarya</taxon>
        <taxon>Ascomycota</taxon>
        <taxon>Pezizomycotina</taxon>
        <taxon>Eurotiomycetes</taxon>
        <taxon>Eurotiomycetidae</taxon>
        <taxon>Eurotiales</taxon>
        <taxon>Aspergillaceae</taxon>
        <taxon>Aspergillus</taxon>
        <taxon>Aspergillus subgen. Circumdati</taxon>
    </lineage>
</organism>
<dbReference type="EMBL" id="MSFK01000004">
    <property type="protein sequence ID" value="PWY94809.1"/>
    <property type="molecule type" value="Genomic_DNA"/>
</dbReference>